<proteinExistence type="inferred from homology"/>
<keyword evidence="8" id="KW-1185">Reference proteome</keyword>
<evidence type="ECO:0008006" key="9">
    <source>
        <dbReference type="Google" id="ProtNLM"/>
    </source>
</evidence>
<keyword evidence="4" id="KW-0547">Nucleotide-binding</keyword>
<comment type="caution">
    <text evidence="7">The sequence shown here is derived from an EMBL/GenBank/DDBJ whole genome shotgun (WGS) entry which is preliminary data.</text>
</comment>
<name>A0ABV0TZ68_9TELE</name>
<gene>
    <name evidence="7" type="ORF">ILYODFUR_030975</name>
</gene>
<evidence type="ECO:0000256" key="1">
    <source>
        <dbReference type="ARBA" id="ARBA00006529"/>
    </source>
</evidence>
<evidence type="ECO:0000256" key="6">
    <source>
        <dbReference type="ARBA" id="ARBA00022840"/>
    </source>
</evidence>
<organism evidence="7 8">
    <name type="scientific">Ilyodon furcidens</name>
    <name type="common">goldbreast splitfin</name>
    <dbReference type="NCBI Taxonomy" id="33524"/>
    <lineage>
        <taxon>Eukaryota</taxon>
        <taxon>Metazoa</taxon>
        <taxon>Chordata</taxon>
        <taxon>Craniata</taxon>
        <taxon>Vertebrata</taxon>
        <taxon>Euteleostomi</taxon>
        <taxon>Actinopterygii</taxon>
        <taxon>Neopterygii</taxon>
        <taxon>Teleostei</taxon>
        <taxon>Neoteleostei</taxon>
        <taxon>Acanthomorphata</taxon>
        <taxon>Ovalentaria</taxon>
        <taxon>Atherinomorphae</taxon>
        <taxon>Cyprinodontiformes</taxon>
        <taxon>Goodeidae</taxon>
        <taxon>Ilyodon</taxon>
    </lineage>
</organism>
<accession>A0ABV0TZ68</accession>
<sequence>MLKDDSHLFVRINRSCFSFFATISASLWFCVMSSGSYGDGTINSNRSDDTKHRYVAGSEETLQNSENRIPLQVRTPKTSSRWSTVSRTSSLESQSPAHFISSVSACSQSELRTTLGPTGTDGSESPVPSMYLKLDYNLQPLAPCPNSWESMAVYEEHIRMAQEYLKVQSEIAYLLNRKEELTVELELEQKEQQSSLRLMQEHSKLLEDHSSLLTVCQDLRSKLSLIQSRNQPYS</sequence>
<evidence type="ECO:0000256" key="4">
    <source>
        <dbReference type="ARBA" id="ARBA00022741"/>
    </source>
</evidence>
<reference evidence="7 8" key="1">
    <citation type="submission" date="2021-06" db="EMBL/GenBank/DDBJ databases">
        <authorList>
            <person name="Palmer J.M."/>
        </authorList>
    </citation>
    <scope>NUCLEOTIDE SEQUENCE [LARGE SCALE GENOMIC DNA]</scope>
    <source>
        <strain evidence="8">if_2019</strain>
        <tissue evidence="7">Muscle</tissue>
    </source>
</reference>
<keyword evidence="2" id="KW-0723">Serine/threonine-protein kinase</keyword>
<evidence type="ECO:0000313" key="8">
    <source>
        <dbReference type="Proteomes" id="UP001482620"/>
    </source>
</evidence>
<dbReference type="Proteomes" id="UP001482620">
    <property type="component" value="Unassembled WGS sequence"/>
</dbReference>
<dbReference type="PANTHER" id="PTHR46716:SF1">
    <property type="entry name" value="MITOGEN-ACTIVATED PROTEIN KINASE KINASE KINASE 7"/>
    <property type="match status" value="1"/>
</dbReference>
<evidence type="ECO:0000256" key="3">
    <source>
        <dbReference type="ARBA" id="ARBA00022679"/>
    </source>
</evidence>
<keyword evidence="6" id="KW-0067">ATP-binding</keyword>
<dbReference type="PANTHER" id="PTHR46716">
    <property type="entry name" value="MITOGEN-ACTIVATED PROTEIN KINASE KINASE KINASE 7"/>
    <property type="match status" value="1"/>
</dbReference>
<evidence type="ECO:0000256" key="5">
    <source>
        <dbReference type="ARBA" id="ARBA00022777"/>
    </source>
</evidence>
<protein>
    <recommendedName>
        <fullName evidence="9">Mitogen-activated protein kinase kinase kinase</fullName>
    </recommendedName>
</protein>
<keyword evidence="5" id="KW-0418">Kinase</keyword>
<evidence type="ECO:0000313" key="7">
    <source>
        <dbReference type="EMBL" id="MEQ2238218.1"/>
    </source>
</evidence>
<dbReference type="EMBL" id="JAHRIQ010051051">
    <property type="protein sequence ID" value="MEQ2238218.1"/>
    <property type="molecule type" value="Genomic_DNA"/>
</dbReference>
<evidence type="ECO:0000256" key="2">
    <source>
        <dbReference type="ARBA" id="ARBA00022527"/>
    </source>
</evidence>
<keyword evidence="3" id="KW-0808">Transferase</keyword>
<comment type="similarity">
    <text evidence="1">Belongs to the protein kinase superfamily. STE Ser/Thr protein kinase family. MAP kinase kinase kinase subfamily.</text>
</comment>